<dbReference type="InterPro" id="IPR046335">
    <property type="entry name" value="LacI/GalR-like_sensor"/>
</dbReference>
<comment type="caution">
    <text evidence="6">The sequence shown here is derived from an EMBL/GenBank/DDBJ whole genome shotgun (WGS) entry which is preliminary data.</text>
</comment>
<name>A0A644WR24_9ZZZZ</name>
<keyword evidence="2" id="KW-0238">DNA-binding</keyword>
<evidence type="ECO:0000256" key="3">
    <source>
        <dbReference type="ARBA" id="ARBA00023163"/>
    </source>
</evidence>
<sequence length="352" mass="39250">MKARLIDIAKLAGVSLSTVSLVLRGKSAASPETCKKILTIAEQYGYSTTTLNVTKRNKELTFAKIVKHGNILNPDHFLFVNDYIDGIISQAGKAGYGVIVDSFDLRTTSMHHILSQLTNYASSGIIILATELAPEDLYQFESLSIPFVFLDAYYDFLPYSFFDMNNTDSLFQILEYLKRKGHRKIGMCSAQCESANYQRRRTDFATCLDKLSLEVYDINRFTIKKGKHHEYSEIKAALQTYRSDLPTALFCVSDALALTVLKAANELAIRVPDELSLVGFDNLDVDTIITPSLTSVDVPKRAIAQEATASLIQMIEVDELLAPKKVLLSGTIVYRESVATIKKHNSLPKRVD</sequence>
<feature type="domain" description="HTH cro/C1-type" evidence="5">
    <location>
        <begin position="7"/>
        <end position="51"/>
    </location>
</feature>
<dbReference type="GO" id="GO:0003700">
    <property type="term" value="F:DNA-binding transcription factor activity"/>
    <property type="evidence" value="ECO:0007669"/>
    <property type="project" value="TreeGrafter"/>
</dbReference>
<evidence type="ECO:0000259" key="5">
    <source>
        <dbReference type="PROSITE" id="PS50943"/>
    </source>
</evidence>
<evidence type="ECO:0000313" key="6">
    <source>
        <dbReference type="EMBL" id="MPM06117.1"/>
    </source>
</evidence>
<dbReference type="PANTHER" id="PTHR30146:SF150">
    <property type="entry name" value="ARABINOSE METABOLISM TRANSCRIPTIONAL REPRESSOR"/>
    <property type="match status" value="1"/>
</dbReference>
<dbReference type="GO" id="GO:0000976">
    <property type="term" value="F:transcription cis-regulatory region binding"/>
    <property type="evidence" value="ECO:0007669"/>
    <property type="project" value="TreeGrafter"/>
</dbReference>
<evidence type="ECO:0000256" key="1">
    <source>
        <dbReference type="ARBA" id="ARBA00023015"/>
    </source>
</evidence>
<dbReference type="Pfam" id="PF13377">
    <property type="entry name" value="Peripla_BP_3"/>
    <property type="match status" value="1"/>
</dbReference>
<gene>
    <name evidence="6" type="primary">ccpA_14</name>
    <name evidence="6" type="ORF">SDC9_52413</name>
</gene>
<dbReference type="InterPro" id="IPR028082">
    <property type="entry name" value="Peripla_BP_I"/>
</dbReference>
<proteinExistence type="predicted"/>
<dbReference type="Pfam" id="PF00356">
    <property type="entry name" value="LacI"/>
    <property type="match status" value="1"/>
</dbReference>
<dbReference type="PANTHER" id="PTHR30146">
    <property type="entry name" value="LACI-RELATED TRANSCRIPTIONAL REPRESSOR"/>
    <property type="match status" value="1"/>
</dbReference>
<dbReference type="Gene3D" id="1.10.260.40">
    <property type="entry name" value="lambda repressor-like DNA-binding domains"/>
    <property type="match status" value="1"/>
</dbReference>
<dbReference type="EMBL" id="VSSQ01001200">
    <property type="protein sequence ID" value="MPM06117.1"/>
    <property type="molecule type" value="Genomic_DNA"/>
</dbReference>
<dbReference type="CDD" id="cd01392">
    <property type="entry name" value="HTH_LacI"/>
    <property type="match status" value="1"/>
</dbReference>
<evidence type="ECO:0000259" key="4">
    <source>
        <dbReference type="PROSITE" id="PS50932"/>
    </source>
</evidence>
<dbReference type="SUPFAM" id="SSF47413">
    <property type="entry name" value="lambda repressor-like DNA-binding domains"/>
    <property type="match status" value="1"/>
</dbReference>
<dbReference type="PROSITE" id="PS00356">
    <property type="entry name" value="HTH_LACI_1"/>
    <property type="match status" value="1"/>
</dbReference>
<evidence type="ECO:0000256" key="2">
    <source>
        <dbReference type="ARBA" id="ARBA00023125"/>
    </source>
</evidence>
<dbReference type="SUPFAM" id="SSF53822">
    <property type="entry name" value="Periplasmic binding protein-like I"/>
    <property type="match status" value="1"/>
</dbReference>
<accession>A0A644WR24</accession>
<dbReference type="InterPro" id="IPR001387">
    <property type="entry name" value="Cro/C1-type_HTH"/>
</dbReference>
<reference evidence="6" key="1">
    <citation type="submission" date="2019-08" db="EMBL/GenBank/DDBJ databases">
        <authorList>
            <person name="Kucharzyk K."/>
            <person name="Murdoch R.W."/>
            <person name="Higgins S."/>
            <person name="Loffler F."/>
        </authorList>
    </citation>
    <scope>NUCLEOTIDE SEQUENCE</scope>
</reference>
<dbReference type="SMART" id="SM00354">
    <property type="entry name" value="HTH_LACI"/>
    <property type="match status" value="1"/>
</dbReference>
<dbReference type="PROSITE" id="PS50932">
    <property type="entry name" value="HTH_LACI_2"/>
    <property type="match status" value="1"/>
</dbReference>
<dbReference type="Gene3D" id="3.40.50.2300">
    <property type="match status" value="2"/>
</dbReference>
<feature type="domain" description="HTH lacI-type" evidence="4">
    <location>
        <begin position="3"/>
        <end position="57"/>
    </location>
</feature>
<protein>
    <submittedName>
        <fullName evidence="6">Catabolite control protein A</fullName>
    </submittedName>
</protein>
<keyword evidence="1" id="KW-0805">Transcription regulation</keyword>
<dbReference type="InterPro" id="IPR000843">
    <property type="entry name" value="HTH_LacI"/>
</dbReference>
<dbReference type="AlphaFoldDB" id="A0A644WR24"/>
<keyword evidence="3" id="KW-0804">Transcription</keyword>
<dbReference type="InterPro" id="IPR010982">
    <property type="entry name" value="Lambda_DNA-bd_dom_sf"/>
</dbReference>
<organism evidence="6">
    <name type="scientific">bioreactor metagenome</name>
    <dbReference type="NCBI Taxonomy" id="1076179"/>
    <lineage>
        <taxon>unclassified sequences</taxon>
        <taxon>metagenomes</taxon>
        <taxon>ecological metagenomes</taxon>
    </lineage>
</organism>
<dbReference type="PROSITE" id="PS50943">
    <property type="entry name" value="HTH_CROC1"/>
    <property type="match status" value="1"/>
</dbReference>